<evidence type="ECO:0008006" key="4">
    <source>
        <dbReference type="Google" id="ProtNLM"/>
    </source>
</evidence>
<dbReference type="GeneID" id="39853783"/>
<dbReference type="PROSITE" id="PS51257">
    <property type="entry name" value="PROKAR_LIPOPROTEIN"/>
    <property type="match status" value="1"/>
</dbReference>
<dbReference type="Pfam" id="PF05573">
    <property type="entry name" value="NosL"/>
    <property type="match status" value="1"/>
</dbReference>
<dbReference type="SUPFAM" id="SSF160387">
    <property type="entry name" value="NosL/MerB-like"/>
    <property type="match status" value="1"/>
</dbReference>
<evidence type="ECO:0000256" key="1">
    <source>
        <dbReference type="SAM" id="MobiDB-lite"/>
    </source>
</evidence>
<gene>
    <name evidence="2" type="ORF">DV706_21100</name>
</gene>
<dbReference type="Proteomes" id="UP000296822">
    <property type="component" value="Plasmid unnamed4"/>
</dbReference>
<dbReference type="InterPro" id="IPR008719">
    <property type="entry name" value="N2O_reductase_NosL"/>
</dbReference>
<organism evidence="2 3">
    <name type="scientific">Natronorubrum bangense</name>
    <dbReference type="NCBI Taxonomy" id="61858"/>
    <lineage>
        <taxon>Archaea</taxon>
        <taxon>Methanobacteriati</taxon>
        <taxon>Methanobacteriota</taxon>
        <taxon>Stenosarchaea group</taxon>
        <taxon>Halobacteria</taxon>
        <taxon>Halobacteriales</taxon>
        <taxon>Natrialbaceae</taxon>
        <taxon>Natronorubrum</taxon>
    </lineage>
</organism>
<feature type="region of interest" description="Disordered" evidence="1">
    <location>
        <begin position="26"/>
        <end position="70"/>
    </location>
</feature>
<proteinExistence type="predicted"/>
<dbReference type="KEGG" id="nbg:DV706_21100"/>
<protein>
    <recommendedName>
        <fullName evidence="4">Nitrous oxide reductase accessory protein NosL</fullName>
    </recommendedName>
</protein>
<evidence type="ECO:0000313" key="3">
    <source>
        <dbReference type="Proteomes" id="UP000296822"/>
    </source>
</evidence>
<accession>A0A4D6HSY5</accession>
<evidence type="ECO:0000313" key="2">
    <source>
        <dbReference type="EMBL" id="QCC57023.1"/>
    </source>
</evidence>
<dbReference type="RefSeq" id="WP_006065854.1">
    <property type="nucleotide sequence ID" value="NZ_CP031309.1"/>
</dbReference>
<geneLocation type="plasmid" evidence="2 3">
    <name>unnamed4</name>
</geneLocation>
<dbReference type="PANTHER" id="PTHR41247">
    <property type="entry name" value="HTH-TYPE TRANSCRIPTIONAL REPRESSOR YCNK"/>
    <property type="match status" value="1"/>
</dbReference>
<dbReference type="EMBL" id="CP031309">
    <property type="protein sequence ID" value="QCC57023.1"/>
    <property type="molecule type" value="Genomic_DNA"/>
</dbReference>
<name>A0A4D6HSY5_9EURY</name>
<feature type="compositionally biased region" description="Acidic residues" evidence="1">
    <location>
        <begin position="30"/>
        <end position="44"/>
    </location>
</feature>
<dbReference type="AlphaFoldDB" id="A0A4D6HSY5"/>
<keyword evidence="2" id="KW-0614">Plasmid</keyword>
<reference evidence="2 3" key="1">
    <citation type="journal article" date="2019" name="Nat. Commun.">
        <title>A new type of DNA phosphorothioation-based antiviral system in archaea.</title>
        <authorList>
            <person name="Xiong L."/>
            <person name="Liu S."/>
            <person name="Chen S."/>
            <person name="Xiao Y."/>
            <person name="Zhu B."/>
            <person name="Gao Y."/>
            <person name="Zhang Y."/>
            <person name="Chen B."/>
            <person name="Luo J."/>
            <person name="Deng Z."/>
            <person name="Chen X."/>
            <person name="Wang L."/>
            <person name="Chen S."/>
        </authorList>
    </citation>
    <scope>NUCLEOTIDE SEQUENCE [LARGE SCALE GENOMIC DNA]</scope>
    <source>
        <strain evidence="2 3">JCM 10635</strain>
        <plasmid evidence="2 3">unnamed4</plasmid>
    </source>
</reference>
<sequence>MTSGERAVDRRWVLGTIGIGAAAGLAGCLGDDDDDDTEGIDDGDDNRNGDEANGDESTLSEPVDFPEDEDEGECAVCSMVAAEYPDWNAQVVHEDGHREYMCSKGCLTAYYFAPEKFTSGDPDEEIAGVWATCFLSGELIDATEAYFVYEQDRDRQDFPMPMGSPLAFSDREDAVSYVEDYDDLNEDDHVITLEDVDREVAEFYREPRLEEMSG</sequence>
<dbReference type="PANTHER" id="PTHR41247:SF1">
    <property type="entry name" value="HTH-TYPE TRANSCRIPTIONAL REPRESSOR YCNK"/>
    <property type="match status" value="1"/>
</dbReference>